<accession>A0A7L9IZ79</accession>
<dbReference type="Gene3D" id="3.40.50.2000">
    <property type="entry name" value="Glycogen Phosphorylase B"/>
    <property type="match status" value="3"/>
</dbReference>
<dbReference type="EMBL" id="CP062789">
    <property type="protein sequence ID" value="QOK22035.1"/>
    <property type="molecule type" value="Genomic_DNA"/>
</dbReference>
<evidence type="ECO:0000259" key="4">
    <source>
        <dbReference type="Pfam" id="PF13439"/>
    </source>
</evidence>
<name>A0A7L9IZ79_9MICO</name>
<dbReference type="Proteomes" id="UP000593998">
    <property type="component" value="Chromosome"/>
</dbReference>
<dbReference type="Pfam" id="PF13439">
    <property type="entry name" value="Glyco_transf_4"/>
    <property type="match status" value="1"/>
</dbReference>
<dbReference type="InterPro" id="IPR028098">
    <property type="entry name" value="Glyco_trans_4-like_N"/>
</dbReference>
<dbReference type="PANTHER" id="PTHR12526">
    <property type="entry name" value="GLYCOSYLTRANSFERASE"/>
    <property type="match status" value="1"/>
</dbReference>
<keyword evidence="1" id="KW-0328">Glycosyltransferase</keyword>
<protein>
    <submittedName>
        <fullName evidence="5">Glycosyltransferase</fullName>
    </submittedName>
</protein>
<keyword evidence="2 5" id="KW-0808">Transferase</keyword>
<dbReference type="AlphaFoldDB" id="A0A7L9IZ79"/>
<sequence length="1015" mass="109596">MKITHVVCTDNFAGVERHVALLAAAQHDLGHTVTVLGGRQEHMSAAIDRSGVRLVPAVDRRTATRLLLGPAGRGADLVATHMTDADVVALTSPALVRTPIVSTRHFAARRGATPAHRSLVERLQPRLAAEIAVSDYIAGAVDVDATVVLPGVPDRPDLPLPSRRDRTVLVAQRLEQEKSTEVAIAAFAASGLPDRGWRLRIAGDGSHAAALKHQADLLGVSDATEFLGHRHDVEDLMATAAVLLAPCAIEGIGLSVIEAMASGLPVVAAAAGGHLESVGGVPIPALFAPGDHEAAAHHLVRLVDDPATLDAYGTALRERQRRALTIAEQARATDEVYRHALVSRSPAPRAEARHGRGLVVVSLEPWDRVWRRNQHLVHGLLREDPDLRVLFVEPGTDPLHAARRGSRPVPGQGLRRGPHLAGIDPDALWLLEQTKLLPRQIDPHQDERWAESVHRAAEQVGLTEPTLWVNDPLGALLMQRSGWPTLYDITDDWLLADRDPATQQRISDMERRLLTSASEVVVCSPSLAATKSAQRPVTLIRNAVDVAAVTRPTGRPTDLPDGPVAVYVGTLHADRLDIALCESTARALHDTGHLVLVGPVALTSDERSRLETAGVHLLGAKDHRSVPAYLQHADLLVVPHVVDDFTDSLDPIKLYEYRAVGRPVVSTPVAGFREAADARLTVVDRERFPDVVAAGLPATDRFPVGADPQVPTWADRVGEMSQALRRVSTGPGPGRADVPLQVRTRFGHAAVQRLADEHAIDLLHIKGDALDTSVSRPGRIATDADVLVRPAHLDALLEACAAAGYQSSGRFTTSSPFEHSLTLWHDLWGHLDVHRHYPGIGRSPADAFERLWTDRLTTDIAGVSCPVPSLPAQVAILVMHAARNPAESQASADVAHAWHGAGRDRREQVRVWVEEMQAEVAFAIGAGDIDSLPPSPERELWQAVTEGGRVREWRARIAAAPDLRSRAVLVLRAPLVNTDHLAHELGHRPSVLEVARAFVDRSRRGIAEIVRAGGR</sequence>
<evidence type="ECO:0000259" key="3">
    <source>
        <dbReference type="Pfam" id="PF00534"/>
    </source>
</evidence>
<dbReference type="CDD" id="cd03801">
    <property type="entry name" value="GT4_PimA-like"/>
    <property type="match status" value="1"/>
</dbReference>
<organism evidence="5 6">
    <name type="scientific">Janibacter indicus</name>
    <dbReference type="NCBI Taxonomy" id="857417"/>
    <lineage>
        <taxon>Bacteria</taxon>
        <taxon>Bacillati</taxon>
        <taxon>Actinomycetota</taxon>
        <taxon>Actinomycetes</taxon>
        <taxon>Micrococcales</taxon>
        <taxon>Intrasporangiaceae</taxon>
        <taxon>Janibacter</taxon>
    </lineage>
</organism>
<evidence type="ECO:0000256" key="2">
    <source>
        <dbReference type="ARBA" id="ARBA00022679"/>
    </source>
</evidence>
<reference evidence="5 6" key="1">
    <citation type="submission" date="2020-10" db="EMBL/GenBank/DDBJ databases">
        <title>Janibacter indicus TT2 genome sequence.</title>
        <authorList>
            <person name="Lee K."/>
            <person name="Ganzorig M."/>
        </authorList>
    </citation>
    <scope>NUCLEOTIDE SEQUENCE [LARGE SCALE GENOMIC DNA]</scope>
    <source>
        <strain evidence="5 6">TT2</strain>
    </source>
</reference>
<dbReference type="SUPFAM" id="SSF53756">
    <property type="entry name" value="UDP-Glycosyltransferase/glycogen phosphorylase"/>
    <property type="match status" value="2"/>
</dbReference>
<feature type="domain" description="Glycosyl transferase family 1" evidence="3">
    <location>
        <begin position="164"/>
        <end position="317"/>
    </location>
</feature>
<proteinExistence type="predicted"/>
<dbReference type="InterPro" id="IPR001296">
    <property type="entry name" value="Glyco_trans_1"/>
</dbReference>
<dbReference type="Pfam" id="PF00534">
    <property type="entry name" value="Glycos_transf_1"/>
    <property type="match status" value="1"/>
</dbReference>
<dbReference type="RefSeq" id="WP_192910668.1">
    <property type="nucleotide sequence ID" value="NZ_CP062789.1"/>
</dbReference>
<feature type="domain" description="Glycosyltransferase subfamily 4-like N-terminal" evidence="4">
    <location>
        <begin position="14"/>
        <end position="138"/>
    </location>
</feature>
<gene>
    <name evidence="5" type="ORF">IGS73_13095</name>
</gene>
<dbReference type="Pfam" id="PF13692">
    <property type="entry name" value="Glyco_trans_1_4"/>
    <property type="match status" value="1"/>
</dbReference>
<dbReference type="GO" id="GO:0016757">
    <property type="term" value="F:glycosyltransferase activity"/>
    <property type="evidence" value="ECO:0007669"/>
    <property type="project" value="UniProtKB-KW"/>
</dbReference>
<evidence type="ECO:0000313" key="5">
    <source>
        <dbReference type="EMBL" id="QOK22035.1"/>
    </source>
</evidence>
<evidence type="ECO:0000256" key="1">
    <source>
        <dbReference type="ARBA" id="ARBA00022676"/>
    </source>
</evidence>
<evidence type="ECO:0000313" key="6">
    <source>
        <dbReference type="Proteomes" id="UP000593998"/>
    </source>
</evidence>